<evidence type="ECO:0000313" key="2">
    <source>
        <dbReference type="EMBL" id="KAJ1105174.1"/>
    </source>
</evidence>
<feature type="compositionally biased region" description="Basic and acidic residues" evidence="1">
    <location>
        <begin position="66"/>
        <end position="75"/>
    </location>
</feature>
<feature type="region of interest" description="Disordered" evidence="1">
    <location>
        <begin position="24"/>
        <end position="75"/>
    </location>
</feature>
<gene>
    <name evidence="2" type="ORF">NDU88_002582</name>
</gene>
<organism evidence="2 3">
    <name type="scientific">Pleurodeles waltl</name>
    <name type="common">Iberian ribbed newt</name>
    <dbReference type="NCBI Taxonomy" id="8319"/>
    <lineage>
        <taxon>Eukaryota</taxon>
        <taxon>Metazoa</taxon>
        <taxon>Chordata</taxon>
        <taxon>Craniata</taxon>
        <taxon>Vertebrata</taxon>
        <taxon>Euteleostomi</taxon>
        <taxon>Amphibia</taxon>
        <taxon>Batrachia</taxon>
        <taxon>Caudata</taxon>
        <taxon>Salamandroidea</taxon>
        <taxon>Salamandridae</taxon>
        <taxon>Pleurodelinae</taxon>
        <taxon>Pleurodeles</taxon>
    </lineage>
</organism>
<accession>A0AAV7MQ33</accession>
<dbReference type="EMBL" id="JANPWB010000013">
    <property type="protein sequence ID" value="KAJ1105174.1"/>
    <property type="molecule type" value="Genomic_DNA"/>
</dbReference>
<name>A0AAV7MQ33_PLEWA</name>
<dbReference type="AlphaFoldDB" id="A0AAV7MQ33"/>
<dbReference type="Proteomes" id="UP001066276">
    <property type="component" value="Chromosome 9"/>
</dbReference>
<proteinExistence type="predicted"/>
<protein>
    <submittedName>
        <fullName evidence="2">Uncharacterized protein</fullName>
    </submittedName>
</protein>
<sequence>MRRGSAECVGRRSDSFGEPLALLSVRGTRPETPALGTCRTGAPPGAQRIGKDSPSGESRKRQHRQGSREDIPGAW</sequence>
<keyword evidence="3" id="KW-1185">Reference proteome</keyword>
<evidence type="ECO:0000313" key="3">
    <source>
        <dbReference type="Proteomes" id="UP001066276"/>
    </source>
</evidence>
<comment type="caution">
    <text evidence="2">The sequence shown here is derived from an EMBL/GenBank/DDBJ whole genome shotgun (WGS) entry which is preliminary data.</text>
</comment>
<evidence type="ECO:0000256" key="1">
    <source>
        <dbReference type="SAM" id="MobiDB-lite"/>
    </source>
</evidence>
<reference evidence="2" key="1">
    <citation type="journal article" date="2022" name="bioRxiv">
        <title>Sequencing and chromosome-scale assembly of the giantPleurodeles waltlgenome.</title>
        <authorList>
            <person name="Brown T."/>
            <person name="Elewa A."/>
            <person name="Iarovenko S."/>
            <person name="Subramanian E."/>
            <person name="Araus A.J."/>
            <person name="Petzold A."/>
            <person name="Susuki M."/>
            <person name="Suzuki K.-i.T."/>
            <person name="Hayashi T."/>
            <person name="Toyoda A."/>
            <person name="Oliveira C."/>
            <person name="Osipova E."/>
            <person name="Leigh N.D."/>
            <person name="Simon A."/>
            <person name="Yun M.H."/>
        </authorList>
    </citation>
    <scope>NUCLEOTIDE SEQUENCE</scope>
    <source>
        <strain evidence="2">20211129_DDA</strain>
        <tissue evidence="2">Liver</tissue>
    </source>
</reference>